<feature type="signal peptide" evidence="3">
    <location>
        <begin position="1"/>
        <end position="22"/>
    </location>
</feature>
<evidence type="ECO:0000256" key="3">
    <source>
        <dbReference type="SAM" id="SignalP"/>
    </source>
</evidence>
<protein>
    <submittedName>
        <fullName evidence="4">Uncharacterized protein</fullName>
    </submittedName>
</protein>
<feature type="compositionally biased region" description="Gly residues" evidence="1">
    <location>
        <begin position="52"/>
        <end position="74"/>
    </location>
</feature>
<dbReference type="EMBL" id="JASCZI010060525">
    <property type="protein sequence ID" value="MED6133419.1"/>
    <property type="molecule type" value="Genomic_DNA"/>
</dbReference>
<sequence>MGVRELGFSLVILLFLVDLTSSYSTQKTLSTETMQESKIEEKRMNGSKIEGGSHGASHGGAAHGNGNGNGGESGSGHSPNVPAGAGVIPVYAGGAAANNNRNRQIHRGAAANNNLSRINVFTLIVITLASFLLFL</sequence>
<feature type="chain" id="PRO_5046275976" evidence="3">
    <location>
        <begin position="23"/>
        <end position="135"/>
    </location>
</feature>
<keyword evidence="2" id="KW-1133">Transmembrane helix</keyword>
<feature type="compositionally biased region" description="Basic and acidic residues" evidence="1">
    <location>
        <begin position="35"/>
        <end position="44"/>
    </location>
</feature>
<dbReference type="PANTHER" id="PTHR36245">
    <property type="entry name" value="GLYCINE-RICH PROTEIN DOT1-LIKE"/>
    <property type="match status" value="1"/>
</dbReference>
<proteinExistence type="predicted"/>
<keyword evidence="2" id="KW-0472">Membrane</keyword>
<feature type="region of interest" description="Disordered" evidence="1">
    <location>
        <begin position="27"/>
        <end position="79"/>
    </location>
</feature>
<keyword evidence="5" id="KW-1185">Reference proteome</keyword>
<evidence type="ECO:0000256" key="1">
    <source>
        <dbReference type="SAM" id="MobiDB-lite"/>
    </source>
</evidence>
<gene>
    <name evidence="4" type="ORF">PIB30_028075</name>
</gene>
<organism evidence="4 5">
    <name type="scientific">Stylosanthes scabra</name>
    <dbReference type="NCBI Taxonomy" id="79078"/>
    <lineage>
        <taxon>Eukaryota</taxon>
        <taxon>Viridiplantae</taxon>
        <taxon>Streptophyta</taxon>
        <taxon>Embryophyta</taxon>
        <taxon>Tracheophyta</taxon>
        <taxon>Spermatophyta</taxon>
        <taxon>Magnoliopsida</taxon>
        <taxon>eudicotyledons</taxon>
        <taxon>Gunneridae</taxon>
        <taxon>Pentapetalae</taxon>
        <taxon>rosids</taxon>
        <taxon>fabids</taxon>
        <taxon>Fabales</taxon>
        <taxon>Fabaceae</taxon>
        <taxon>Papilionoideae</taxon>
        <taxon>50 kb inversion clade</taxon>
        <taxon>dalbergioids sensu lato</taxon>
        <taxon>Dalbergieae</taxon>
        <taxon>Pterocarpus clade</taxon>
        <taxon>Stylosanthes</taxon>
    </lineage>
</organism>
<dbReference type="Proteomes" id="UP001341840">
    <property type="component" value="Unassembled WGS sequence"/>
</dbReference>
<evidence type="ECO:0000313" key="4">
    <source>
        <dbReference type="EMBL" id="MED6133419.1"/>
    </source>
</evidence>
<keyword evidence="2" id="KW-0812">Transmembrane</keyword>
<dbReference type="PANTHER" id="PTHR36245:SF7">
    <property type="entry name" value="GLYCINE-RICH PROTEIN"/>
    <property type="match status" value="1"/>
</dbReference>
<comment type="caution">
    <text evidence="4">The sequence shown here is derived from an EMBL/GenBank/DDBJ whole genome shotgun (WGS) entry which is preliminary data.</text>
</comment>
<evidence type="ECO:0000256" key="2">
    <source>
        <dbReference type="SAM" id="Phobius"/>
    </source>
</evidence>
<feature type="transmembrane region" description="Helical" evidence="2">
    <location>
        <begin position="115"/>
        <end position="134"/>
    </location>
</feature>
<reference evidence="4 5" key="1">
    <citation type="journal article" date="2023" name="Plants (Basel)">
        <title>Bridging the Gap: Combining Genomics and Transcriptomics Approaches to Understand Stylosanthes scabra, an Orphan Legume from the Brazilian Caatinga.</title>
        <authorList>
            <person name="Ferreira-Neto J.R.C."/>
            <person name="da Silva M.D."/>
            <person name="Binneck E."/>
            <person name="de Melo N.F."/>
            <person name="da Silva R.H."/>
            <person name="de Melo A.L.T.M."/>
            <person name="Pandolfi V."/>
            <person name="Bustamante F.O."/>
            <person name="Brasileiro-Vidal A.C."/>
            <person name="Benko-Iseppon A.M."/>
        </authorList>
    </citation>
    <scope>NUCLEOTIDE SEQUENCE [LARGE SCALE GENOMIC DNA]</scope>
    <source>
        <tissue evidence="4">Leaves</tissue>
    </source>
</reference>
<evidence type="ECO:0000313" key="5">
    <source>
        <dbReference type="Proteomes" id="UP001341840"/>
    </source>
</evidence>
<accession>A0ABU6SAX2</accession>
<name>A0ABU6SAX2_9FABA</name>
<keyword evidence="3" id="KW-0732">Signal</keyword>